<dbReference type="Gene3D" id="1.20.1050.10">
    <property type="match status" value="1"/>
</dbReference>
<dbReference type="PANTHER" id="PTHR42673:SF4">
    <property type="entry name" value="MALEYLACETOACETATE ISOMERASE"/>
    <property type="match status" value="1"/>
</dbReference>
<feature type="domain" description="GST N-terminal" evidence="1">
    <location>
        <begin position="2"/>
        <end position="82"/>
    </location>
</feature>
<keyword evidence="2" id="KW-0808">Transferase</keyword>
<evidence type="ECO:0000259" key="1">
    <source>
        <dbReference type="PROSITE" id="PS50404"/>
    </source>
</evidence>
<dbReference type="PROSITE" id="PS50404">
    <property type="entry name" value="GST_NTER"/>
    <property type="match status" value="1"/>
</dbReference>
<dbReference type="CDD" id="cd03194">
    <property type="entry name" value="GST_C_3"/>
    <property type="match status" value="1"/>
</dbReference>
<evidence type="ECO:0000313" key="3">
    <source>
        <dbReference type="Proteomes" id="UP000445000"/>
    </source>
</evidence>
<protein>
    <submittedName>
        <fullName evidence="2">Glutathione S-transferase</fullName>
    </submittedName>
</protein>
<dbReference type="Proteomes" id="UP000445000">
    <property type="component" value="Unassembled WGS sequence"/>
</dbReference>
<dbReference type="InterPro" id="IPR036282">
    <property type="entry name" value="Glutathione-S-Trfase_C_sf"/>
</dbReference>
<dbReference type="EMBL" id="BLJN01000003">
    <property type="protein sequence ID" value="GFE81321.1"/>
    <property type="molecule type" value="Genomic_DNA"/>
</dbReference>
<dbReference type="GO" id="GO:0016034">
    <property type="term" value="F:maleylacetoacetate isomerase activity"/>
    <property type="evidence" value="ECO:0007669"/>
    <property type="project" value="TreeGrafter"/>
</dbReference>
<sequence length="212" mass="24186">MLTLVIGNKNLSSWSLRPWLVLKHFGVPFQEVKLPLDTPEFQRDIVKYSPTRRVPLLIDGELKIWDSLAIAEYLNERLQGRAWPSDPSARALARAVSAEMHSGFAALRTNWPMKAIGTAIVPLPPQGIDDVNRVQQLWHECRSQYAQRGPWLFGEYSIADAMYAPVAVRFRHYGSRFSSPIVEAYQQQLLQDPYMQEWIAESQVEVDTGFGT</sequence>
<dbReference type="Pfam" id="PF13409">
    <property type="entry name" value="GST_N_2"/>
    <property type="match status" value="1"/>
</dbReference>
<evidence type="ECO:0000313" key="2">
    <source>
        <dbReference type="EMBL" id="GFE81321.1"/>
    </source>
</evidence>
<dbReference type="CDD" id="cd03043">
    <property type="entry name" value="GST_N_1"/>
    <property type="match status" value="1"/>
</dbReference>
<dbReference type="SFLD" id="SFLDS00019">
    <property type="entry name" value="Glutathione_Transferase_(cytos"/>
    <property type="match status" value="1"/>
</dbReference>
<proteinExistence type="predicted"/>
<dbReference type="AlphaFoldDB" id="A0A829YEU6"/>
<dbReference type="GO" id="GO:0006749">
    <property type="term" value="P:glutathione metabolic process"/>
    <property type="evidence" value="ECO:0007669"/>
    <property type="project" value="TreeGrafter"/>
</dbReference>
<dbReference type="GO" id="GO:0004364">
    <property type="term" value="F:glutathione transferase activity"/>
    <property type="evidence" value="ECO:0007669"/>
    <property type="project" value="TreeGrafter"/>
</dbReference>
<dbReference type="Gene3D" id="3.40.30.10">
    <property type="entry name" value="Glutaredoxin"/>
    <property type="match status" value="1"/>
</dbReference>
<gene>
    <name evidence="2" type="primary">gst_2</name>
    <name evidence="2" type="ORF">GCM10011487_33210</name>
</gene>
<reference evidence="3" key="1">
    <citation type="submission" date="2020-01" db="EMBL/GenBank/DDBJ databases">
        <title>'Steroidobacter agaridevorans' sp. nov., agar-degrading bacteria isolated from rhizosphere soils.</title>
        <authorList>
            <person name="Ikenaga M."/>
            <person name="Kataoka M."/>
            <person name="Murouchi A."/>
            <person name="Katsuragi S."/>
            <person name="Sakai M."/>
        </authorList>
    </citation>
    <scope>NUCLEOTIDE SEQUENCE [LARGE SCALE GENOMIC DNA]</scope>
    <source>
        <strain evidence="3">YU21-B</strain>
    </source>
</reference>
<dbReference type="InterPro" id="IPR004045">
    <property type="entry name" value="Glutathione_S-Trfase_N"/>
</dbReference>
<dbReference type="SUPFAM" id="SSF47616">
    <property type="entry name" value="GST C-terminal domain-like"/>
    <property type="match status" value="1"/>
</dbReference>
<dbReference type="SUPFAM" id="SSF52833">
    <property type="entry name" value="Thioredoxin-like"/>
    <property type="match status" value="1"/>
</dbReference>
<keyword evidence="3" id="KW-1185">Reference proteome</keyword>
<name>A0A829YEU6_9GAMM</name>
<dbReference type="InterPro" id="IPR040079">
    <property type="entry name" value="Glutathione_S-Trfase"/>
</dbReference>
<dbReference type="RefSeq" id="WP_161812987.1">
    <property type="nucleotide sequence ID" value="NZ_BLJN01000003.1"/>
</dbReference>
<dbReference type="GO" id="GO:0006559">
    <property type="term" value="P:L-phenylalanine catabolic process"/>
    <property type="evidence" value="ECO:0007669"/>
    <property type="project" value="TreeGrafter"/>
</dbReference>
<dbReference type="PANTHER" id="PTHR42673">
    <property type="entry name" value="MALEYLACETOACETATE ISOMERASE"/>
    <property type="match status" value="1"/>
</dbReference>
<accession>A0A829YEU6</accession>
<organism evidence="2 3">
    <name type="scientific">Steroidobacter agaridevorans</name>
    <dbReference type="NCBI Taxonomy" id="2695856"/>
    <lineage>
        <taxon>Bacteria</taxon>
        <taxon>Pseudomonadati</taxon>
        <taxon>Pseudomonadota</taxon>
        <taxon>Gammaproteobacteria</taxon>
        <taxon>Steroidobacterales</taxon>
        <taxon>Steroidobacteraceae</taxon>
        <taxon>Steroidobacter</taxon>
    </lineage>
</organism>
<dbReference type="FunFam" id="3.40.30.10:FF:000206">
    <property type="entry name" value="Probable glutathione S-transferase"/>
    <property type="match status" value="1"/>
</dbReference>
<comment type="caution">
    <text evidence="2">The sequence shown here is derived from an EMBL/GenBank/DDBJ whole genome shotgun (WGS) entry which is preliminary data.</text>
</comment>
<dbReference type="InterPro" id="IPR036249">
    <property type="entry name" value="Thioredoxin-like_sf"/>
</dbReference>